<dbReference type="NCBIfam" id="TIGR03180">
    <property type="entry name" value="UraD_2"/>
    <property type="match status" value="1"/>
</dbReference>
<keyword evidence="4" id="KW-0659">Purine metabolism</keyword>
<dbReference type="Pfam" id="PF09349">
    <property type="entry name" value="OHCU_decarbox"/>
    <property type="match status" value="1"/>
</dbReference>
<keyword evidence="6" id="KW-0456">Lyase</keyword>
<name>A0A160TGC6_9ZZZZ</name>
<dbReference type="InterPro" id="IPR018020">
    <property type="entry name" value="OHCU_decarboxylase"/>
</dbReference>
<comment type="catalytic activity">
    <reaction evidence="1">
        <text>5-hydroxy-2-oxo-4-ureido-2,5-dihydro-1H-imidazole-5-carboxylate + H(+) = (S)-allantoin + CO2</text>
        <dbReference type="Rhea" id="RHEA:26301"/>
        <dbReference type="ChEBI" id="CHEBI:15378"/>
        <dbReference type="ChEBI" id="CHEBI:15678"/>
        <dbReference type="ChEBI" id="CHEBI:16526"/>
        <dbReference type="ChEBI" id="CHEBI:58639"/>
        <dbReference type="EC" id="4.1.1.97"/>
    </reaction>
</comment>
<dbReference type="GO" id="GO:0005777">
    <property type="term" value="C:peroxisome"/>
    <property type="evidence" value="ECO:0007669"/>
    <property type="project" value="TreeGrafter"/>
</dbReference>
<dbReference type="PANTHER" id="PTHR43466">
    <property type="entry name" value="2-OXO-4-HYDROXY-4-CARBOXY-5-UREIDOIMIDAZOLINE DECARBOXYLASE-RELATED"/>
    <property type="match status" value="1"/>
</dbReference>
<dbReference type="Gene3D" id="1.10.3330.10">
    <property type="entry name" value="Oxo-4-hydroxy-4-carboxy-5-ureidoimidazoline decarboxylase"/>
    <property type="match status" value="1"/>
</dbReference>
<dbReference type="InterPro" id="IPR036778">
    <property type="entry name" value="OHCU_decarboxylase_sf"/>
</dbReference>
<dbReference type="GO" id="GO:0006144">
    <property type="term" value="P:purine nucleobase metabolic process"/>
    <property type="evidence" value="ECO:0007669"/>
    <property type="project" value="UniProtKB-KW"/>
</dbReference>
<dbReference type="GO" id="GO:0019628">
    <property type="term" value="P:urate catabolic process"/>
    <property type="evidence" value="ECO:0007669"/>
    <property type="project" value="TreeGrafter"/>
</dbReference>
<dbReference type="PANTHER" id="PTHR43466:SF1">
    <property type="entry name" value="2-OXO-4-HYDROXY-4-CARBOXY-5-UREIDOIMIDAZOLINE DECARBOXYLASE-RELATED"/>
    <property type="match status" value="1"/>
</dbReference>
<evidence type="ECO:0000259" key="7">
    <source>
        <dbReference type="Pfam" id="PF09349"/>
    </source>
</evidence>
<dbReference type="NCBIfam" id="NF010372">
    <property type="entry name" value="PRK13798.1"/>
    <property type="match status" value="1"/>
</dbReference>
<keyword evidence="5" id="KW-0210">Decarboxylase</keyword>
<dbReference type="EC" id="4.1.1.97" evidence="3"/>
<dbReference type="GO" id="GO:0051997">
    <property type="term" value="F:2-oxo-4-hydroxy-4-carboxy-5-ureidoimidazoline decarboxylase activity"/>
    <property type="evidence" value="ECO:0007669"/>
    <property type="project" value="UniProtKB-EC"/>
</dbReference>
<dbReference type="SUPFAM" id="SSF158694">
    <property type="entry name" value="UraD-Like"/>
    <property type="match status" value="1"/>
</dbReference>
<evidence type="ECO:0000313" key="8">
    <source>
        <dbReference type="EMBL" id="CUS42988.1"/>
    </source>
</evidence>
<accession>A0A160TGC6</accession>
<organism evidence="8">
    <name type="scientific">hydrothermal vent metagenome</name>
    <dbReference type="NCBI Taxonomy" id="652676"/>
    <lineage>
        <taxon>unclassified sequences</taxon>
        <taxon>metagenomes</taxon>
        <taxon>ecological metagenomes</taxon>
    </lineage>
</organism>
<dbReference type="InterPro" id="IPR017595">
    <property type="entry name" value="OHCU_decarboxylase-2"/>
</dbReference>
<evidence type="ECO:0000256" key="1">
    <source>
        <dbReference type="ARBA" id="ARBA00001163"/>
    </source>
</evidence>
<evidence type="ECO:0000256" key="2">
    <source>
        <dbReference type="ARBA" id="ARBA00004754"/>
    </source>
</evidence>
<evidence type="ECO:0000256" key="5">
    <source>
        <dbReference type="ARBA" id="ARBA00022793"/>
    </source>
</evidence>
<evidence type="ECO:0000256" key="4">
    <source>
        <dbReference type="ARBA" id="ARBA00022631"/>
    </source>
</evidence>
<gene>
    <name evidence="8" type="ORF">MGWOODY_Tha338</name>
</gene>
<dbReference type="EMBL" id="CZQC01000073">
    <property type="protein sequence ID" value="CUS42988.1"/>
    <property type="molecule type" value="Genomic_DNA"/>
</dbReference>
<comment type="pathway">
    <text evidence="2">Purine metabolism; urate degradation; (S)-allantoin from urate: step 3/3.</text>
</comment>
<evidence type="ECO:0000256" key="6">
    <source>
        <dbReference type="ARBA" id="ARBA00023239"/>
    </source>
</evidence>
<protein>
    <recommendedName>
        <fullName evidence="3">2-oxo-4-hydroxy-4-carboxy-5-ureidoimidazoline decarboxylase</fullName>
        <ecNumber evidence="3">4.1.1.97</ecNumber>
    </recommendedName>
</protein>
<dbReference type="AlphaFoldDB" id="A0A160TGC6"/>
<reference evidence="8" key="1">
    <citation type="submission" date="2015-10" db="EMBL/GenBank/DDBJ databases">
        <authorList>
            <person name="Gilbert D.G."/>
        </authorList>
    </citation>
    <scope>NUCLEOTIDE SEQUENCE</scope>
</reference>
<feature type="domain" description="Oxo-4-hydroxy-4-carboxy-5-ureidoimidazoline decarboxylase" evidence="7">
    <location>
        <begin position="11"/>
        <end position="167"/>
    </location>
</feature>
<proteinExistence type="predicted"/>
<evidence type="ECO:0000256" key="3">
    <source>
        <dbReference type="ARBA" id="ARBA00012257"/>
    </source>
</evidence>
<sequence length="175" mass="19090">MATKLTLDELNSLPDGEAAIALRRCCAAEAWVLALVNARPFTSIEQLLKKAEDVWWNLHEGDFMEAFSAHPKIGDVSSLRAKYADTHALAANEQQGAHQADDSVLEALAAGNKAYEDKFGFIFIVCATGKSAEEMLTLLQQRLPNSHVQEVRNAAENQALITAIRLNKLLGSSVN</sequence>